<evidence type="ECO:0000259" key="3">
    <source>
        <dbReference type="Pfam" id="PF05368"/>
    </source>
</evidence>
<protein>
    <submittedName>
        <fullName evidence="4">NmrA family NAD(P)-binding protein</fullName>
    </submittedName>
</protein>
<proteinExistence type="inferred from homology"/>
<comment type="similarity">
    <text evidence="1">Belongs to the NmrA-type oxidoreductase family.</text>
</comment>
<evidence type="ECO:0000256" key="1">
    <source>
        <dbReference type="ARBA" id="ARBA00006328"/>
    </source>
</evidence>
<dbReference type="Proteomes" id="UP000559010">
    <property type="component" value="Unassembled WGS sequence"/>
</dbReference>
<dbReference type="InterPro" id="IPR051164">
    <property type="entry name" value="NmrA-like_oxidored"/>
</dbReference>
<keyword evidence="2" id="KW-0521">NADP</keyword>
<dbReference type="PANTHER" id="PTHR42748:SF7">
    <property type="entry name" value="NMRA LIKE REDOX SENSOR 1-RELATED"/>
    <property type="match status" value="1"/>
</dbReference>
<keyword evidence="5" id="KW-1185">Reference proteome</keyword>
<comment type="caution">
    <text evidence="4">The sequence shown here is derived from an EMBL/GenBank/DDBJ whole genome shotgun (WGS) entry which is preliminary data.</text>
</comment>
<name>A0A848J3I7_9BACT</name>
<gene>
    <name evidence="4" type="ORF">HH304_17920</name>
</gene>
<dbReference type="InterPro" id="IPR008030">
    <property type="entry name" value="NmrA-like"/>
</dbReference>
<dbReference type="Gene3D" id="3.40.50.720">
    <property type="entry name" value="NAD(P)-binding Rossmann-like Domain"/>
    <property type="match status" value="1"/>
</dbReference>
<organism evidence="4 5">
    <name type="scientific">Marinigracilibium pacificum</name>
    <dbReference type="NCBI Taxonomy" id="2729599"/>
    <lineage>
        <taxon>Bacteria</taxon>
        <taxon>Pseudomonadati</taxon>
        <taxon>Bacteroidota</taxon>
        <taxon>Cytophagia</taxon>
        <taxon>Cytophagales</taxon>
        <taxon>Flammeovirgaceae</taxon>
        <taxon>Marinigracilibium</taxon>
    </lineage>
</organism>
<feature type="domain" description="NmrA-like" evidence="3">
    <location>
        <begin position="2"/>
        <end position="236"/>
    </location>
</feature>
<dbReference type="PANTHER" id="PTHR42748">
    <property type="entry name" value="NITROGEN METABOLITE REPRESSION PROTEIN NMRA FAMILY MEMBER"/>
    <property type="match status" value="1"/>
</dbReference>
<dbReference type="EMBL" id="JABBNU010000012">
    <property type="protein sequence ID" value="NMM50291.1"/>
    <property type="molecule type" value="Genomic_DNA"/>
</dbReference>
<dbReference type="AlphaFoldDB" id="A0A848J3I7"/>
<reference evidence="4 5" key="1">
    <citation type="submission" date="2020-04" db="EMBL/GenBank/DDBJ databases">
        <title>Flammeovirgaceae bacterium KN852 isolated from deep sea.</title>
        <authorList>
            <person name="Zhang D.-C."/>
        </authorList>
    </citation>
    <scope>NUCLEOTIDE SEQUENCE [LARGE SCALE GENOMIC DNA]</scope>
    <source>
        <strain evidence="4 5">KN852</strain>
    </source>
</reference>
<accession>A0A848J3I7</accession>
<dbReference type="InterPro" id="IPR036291">
    <property type="entry name" value="NAD(P)-bd_dom_sf"/>
</dbReference>
<evidence type="ECO:0000313" key="4">
    <source>
        <dbReference type="EMBL" id="NMM50291.1"/>
    </source>
</evidence>
<sequence length="293" mass="33790">MKTIAVFGATGMLGVPVVKELIKEGFKIRALVRDENKAKRLLPDSVELISGDLKNEKDISNTLSGADAVYMNLNIKANEKKGSWMAEREGVQSIIRQSKIHEIKRIGYCSSLVKNYNKTSGFHWWAFDIKESAIQAIKTSGIPYSIFYPSSFMENFDKGDYVQDGKIMLVGTSKYPMYFVAGEDYGRQVAYSFKKLLNENKHYPVQGLEAFTIDQAADIYKKNYKKKNLEIKKTPLWILWFMGIFSSKMNFVHKIIKALNNYPEKFESENTWKELGKPEIYFEEYINRINSKQ</sequence>
<dbReference type="SUPFAM" id="SSF51735">
    <property type="entry name" value="NAD(P)-binding Rossmann-fold domains"/>
    <property type="match status" value="1"/>
</dbReference>
<evidence type="ECO:0000313" key="5">
    <source>
        <dbReference type="Proteomes" id="UP000559010"/>
    </source>
</evidence>
<evidence type="ECO:0000256" key="2">
    <source>
        <dbReference type="ARBA" id="ARBA00022857"/>
    </source>
</evidence>
<dbReference type="Pfam" id="PF05368">
    <property type="entry name" value="NmrA"/>
    <property type="match status" value="1"/>
</dbReference>